<protein>
    <submittedName>
        <fullName evidence="5">Protein CsaA</fullName>
    </submittedName>
</protein>
<dbReference type="OrthoDB" id="9794564at2"/>
<dbReference type="NCBIfam" id="TIGR02222">
    <property type="entry name" value="chap_CsaA"/>
    <property type="match status" value="1"/>
</dbReference>
<dbReference type="RefSeq" id="WP_115365965.1">
    <property type="nucleotide sequence ID" value="NZ_QBKA01000002.1"/>
</dbReference>
<evidence type="ECO:0000313" key="5">
    <source>
        <dbReference type="EMBL" id="RDC59644.1"/>
    </source>
</evidence>
<gene>
    <name evidence="5" type="ORF">HME9302_00834</name>
</gene>
<dbReference type="NCBIfam" id="NF007494">
    <property type="entry name" value="PRK10089.1-3"/>
    <property type="match status" value="1"/>
</dbReference>
<dbReference type="InterPro" id="IPR002547">
    <property type="entry name" value="tRNA-bd_dom"/>
</dbReference>
<keyword evidence="6" id="KW-1185">Reference proteome</keyword>
<dbReference type="NCBIfam" id="NF007495">
    <property type="entry name" value="PRK10089.1-4"/>
    <property type="match status" value="1"/>
</dbReference>
<dbReference type="PROSITE" id="PS50886">
    <property type="entry name" value="TRBD"/>
    <property type="match status" value="1"/>
</dbReference>
<sequence length="123" mass="13190">MHMNHSAIAPAAEETDFDTFLKSDIRVGTIVAADPFPEARKPSAKLRIDFGEAIGVKKSCAQITANYALEDLVGRQVAAVVNFPPRQIGPARSEVLTLGFADDAGEVVLAMPERPVPNGSRLF</sequence>
<evidence type="ECO:0000256" key="3">
    <source>
        <dbReference type="PROSITE-ProRule" id="PRU00209"/>
    </source>
</evidence>
<feature type="domain" description="TRNA-binding" evidence="4">
    <location>
        <begin position="19"/>
        <end position="123"/>
    </location>
</feature>
<accession>A0A369Q4J0</accession>
<dbReference type="AlphaFoldDB" id="A0A369Q4J0"/>
<keyword evidence="2 3" id="KW-0694">RNA-binding</keyword>
<evidence type="ECO:0000313" key="6">
    <source>
        <dbReference type="Proteomes" id="UP000253727"/>
    </source>
</evidence>
<evidence type="ECO:0000259" key="4">
    <source>
        <dbReference type="PROSITE" id="PS50886"/>
    </source>
</evidence>
<comment type="caution">
    <text evidence="5">The sequence shown here is derived from an EMBL/GenBank/DDBJ whole genome shotgun (WGS) entry which is preliminary data.</text>
</comment>
<dbReference type="InterPro" id="IPR051270">
    <property type="entry name" value="Tyrosine-tRNA_ligase_regulator"/>
</dbReference>
<dbReference type="GO" id="GO:0000049">
    <property type="term" value="F:tRNA binding"/>
    <property type="evidence" value="ECO:0007669"/>
    <property type="project" value="UniProtKB-UniRule"/>
</dbReference>
<dbReference type="FunFam" id="2.40.50.140:FF:000165">
    <property type="entry name" value="Chaperone CsaA"/>
    <property type="match status" value="1"/>
</dbReference>
<keyword evidence="1 3" id="KW-0820">tRNA-binding</keyword>
<dbReference type="Proteomes" id="UP000253727">
    <property type="component" value="Unassembled WGS sequence"/>
</dbReference>
<dbReference type="SUPFAM" id="SSF50249">
    <property type="entry name" value="Nucleic acid-binding proteins"/>
    <property type="match status" value="1"/>
</dbReference>
<evidence type="ECO:0000256" key="2">
    <source>
        <dbReference type="ARBA" id="ARBA00022884"/>
    </source>
</evidence>
<dbReference type="Gene3D" id="2.40.50.140">
    <property type="entry name" value="Nucleic acid-binding proteins"/>
    <property type="match status" value="1"/>
</dbReference>
<reference evidence="5 6" key="1">
    <citation type="submission" date="2018-04" db="EMBL/GenBank/DDBJ databases">
        <title>Altererythrobacter sp. HME9302 genome sequencing and assembly.</title>
        <authorList>
            <person name="Kang H."/>
            <person name="Kim H."/>
            <person name="Joh K."/>
        </authorList>
    </citation>
    <scope>NUCLEOTIDE SEQUENCE [LARGE SCALE GENOMIC DNA]</scope>
    <source>
        <strain evidence="5 6">HME9302</strain>
    </source>
</reference>
<organism evidence="5 6">
    <name type="scientific">Alteripontixanthobacter maritimus</name>
    <dbReference type="NCBI Taxonomy" id="2161824"/>
    <lineage>
        <taxon>Bacteria</taxon>
        <taxon>Pseudomonadati</taxon>
        <taxon>Pseudomonadota</taxon>
        <taxon>Alphaproteobacteria</taxon>
        <taxon>Sphingomonadales</taxon>
        <taxon>Erythrobacteraceae</taxon>
        <taxon>Alteripontixanthobacter</taxon>
    </lineage>
</organism>
<dbReference type="PANTHER" id="PTHR11586">
    <property type="entry name" value="TRNA-AMINOACYLATION COFACTOR ARC1 FAMILY MEMBER"/>
    <property type="match status" value="1"/>
</dbReference>
<dbReference type="CDD" id="cd02798">
    <property type="entry name" value="tRNA_bind_CsaA"/>
    <property type="match status" value="1"/>
</dbReference>
<dbReference type="InterPro" id="IPR008231">
    <property type="entry name" value="CsaA"/>
</dbReference>
<name>A0A369Q4J0_9SPHN</name>
<proteinExistence type="predicted"/>
<dbReference type="Pfam" id="PF01588">
    <property type="entry name" value="tRNA_bind"/>
    <property type="match status" value="1"/>
</dbReference>
<dbReference type="EMBL" id="QBKA01000002">
    <property type="protein sequence ID" value="RDC59644.1"/>
    <property type="molecule type" value="Genomic_DNA"/>
</dbReference>
<dbReference type="InterPro" id="IPR012340">
    <property type="entry name" value="NA-bd_OB-fold"/>
</dbReference>
<evidence type="ECO:0000256" key="1">
    <source>
        <dbReference type="ARBA" id="ARBA00022555"/>
    </source>
</evidence>
<dbReference type="PANTHER" id="PTHR11586:SF37">
    <property type="entry name" value="TRNA-BINDING DOMAIN-CONTAINING PROTEIN"/>
    <property type="match status" value="1"/>
</dbReference>